<keyword evidence="1" id="KW-1133">Transmembrane helix</keyword>
<dbReference type="OrthoDB" id="4229328at2"/>
<evidence type="ECO:0000313" key="3">
    <source>
        <dbReference type="Proteomes" id="UP000192445"/>
    </source>
</evidence>
<dbReference type="Proteomes" id="UP000192445">
    <property type="component" value="Chromosome"/>
</dbReference>
<dbReference type="RefSeq" id="WP_032772945.1">
    <property type="nucleotide sequence ID" value="NZ_CP020570.1"/>
</dbReference>
<dbReference type="EMBL" id="CP020570">
    <property type="protein sequence ID" value="ARF63437.1"/>
    <property type="molecule type" value="Genomic_DNA"/>
</dbReference>
<protein>
    <submittedName>
        <fullName evidence="2">Uncharacterized protein</fullName>
    </submittedName>
</protein>
<keyword evidence="1" id="KW-0472">Membrane</keyword>
<evidence type="ECO:0000256" key="1">
    <source>
        <dbReference type="SAM" id="Phobius"/>
    </source>
</evidence>
<name>A0A1V0UEA4_STRVN</name>
<gene>
    <name evidence="2" type="ORF">B1H20_20195</name>
</gene>
<accession>A0A1V0UEA4</accession>
<keyword evidence="1" id="KW-0812">Transmembrane</keyword>
<dbReference type="AlphaFoldDB" id="A0A1V0UEA4"/>
<dbReference type="KEGG" id="svu:B1H20_20195"/>
<proteinExistence type="predicted"/>
<sequence>MRYATRAERGRIAGLRVLLWAGALVASPVLLIAGRPIRRRYLRHLCRDGAPPLIDKRQGWVSAHWFVVTHPLLRLLCLPPDVVARRVLGRG</sequence>
<feature type="transmembrane region" description="Helical" evidence="1">
    <location>
        <begin position="12"/>
        <end position="33"/>
    </location>
</feature>
<reference evidence="2 3" key="1">
    <citation type="submission" date="2017-03" db="EMBL/GenBank/DDBJ databases">
        <title>Complete Genome Sequence of a natural compounds producer, Streptomyces violaceus S21.</title>
        <authorList>
            <person name="Zhong C."/>
            <person name="Zhao Z."/>
            <person name="Fu J."/>
            <person name="Zong G."/>
            <person name="Qin R."/>
            <person name="Cao G."/>
        </authorList>
    </citation>
    <scope>NUCLEOTIDE SEQUENCE [LARGE SCALE GENOMIC DNA]</scope>
    <source>
        <strain evidence="2 3">S21</strain>
    </source>
</reference>
<organism evidence="2 3">
    <name type="scientific">Streptomyces violaceoruber</name>
    <dbReference type="NCBI Taxonomy" id="1935"/>
    <lineage>
        <taxon>Bacteria</taxon>
        <taxon>Bacillati</taxon>
        <taxon>Actinomycetota</taxon>
        <taxon>Actinomycetes</taxon>
        <taxon>Kitasatosporales</taxon>
        <taxon>Streptomycetaceae</taxon>
        <taxon>Streptomyces</taxon>
        <taxon>Streptomyces violaceoruber group</taxon>
    </lineage>
</organism>
<evidence type="ECO:0000313" key="2">
    <source>
        <dbReference type="EMBL" id="ARF63437.1"/>
    </source>
</evidence>